<feature type="region of interest" description="Disordered" evidence="1">
    <location>
        <begin position="1"/>
        <end position="22"/>
    </location>
</feature>
<evidence type="ECO:0000313" key="2">
    <source>
        <dbReference type="EMBL" id="KAH9827205.1"/>
    </source>
</evidence>
<dbReference type="EMBL" id="RIBY02001901">
    <property type="protein sequence ID" value="KAH9827205.1"/>
    <property type="molecule type" value="Genomic_DNA"/>
</dbReference>
<organism evidence="2 3">
    <name type="scientific">Teratosphaeria destructans</name>
    <dbReference type="NCBI Taxonomy" id="418781"/>
    <lineage>
        <taxon>Eukaryota</taxon>
        <taxon>Fungi</taxon>
        <taxon>Dikarya</taxon>
        <taxon>Ascomycota</taxon>
        <taxon>Pezizomycotina</taxon>
        <taxon>Dothideomycetes</taxon>
        <taxon>Dothideomycetidae</taxon>
        <taxon>Mycosphaerellales</taxon>
        <taxon>Teratosphaeriaceae</taxon>
        <taxon>Teratosphaeria</taxon>
    </lineage>
</organism>
<dbReference type="AlphaFoldDB" id="A0A9W7SRI6"/>
<reference evidence="2 3" key="1">
    <citation type="journal article" date="2018" name="IMA Fungus">
        <title>IMA Genome-F 10: Nine draft genome sequences of Claviceps purpurea s.lat., including C. arundinis, C. humidiphila, and C. cf. spartinae, pseudomolecules for the pitch canker pathogen Fusarium circinatum, draft genome of Davidsoniella eucalypti, Grosmannia galeiformis, Quambalaria eucalypti, and Teratosphaeria destructans.</title>
        <authorList>
            <person name="Wingfield B.D."/>
            <person name="Liu M."/>
            <person name="Nguyen H.D."/>
            <person name="Lane F.A."/>
            <person name="Morgan S.W."/>
            <person name="De Vos L."/>
            <person name="Wilken P.M."/>
            <person name="Duong T.A."/>
            <person name="Aylward J."/>
            <person name="Coetzee M.P."/>
            <person name="Dadej K."/>
            <person name="De Beer Z.W."/>
            <person name="Findlay W."/>
            <person name="Havenga M."/>
            <person name="Kolarik M."/>
            <person name="Menzies J.G."/>
            <person name="Naidoo K."/>
            <person name="Pochopski O."/>
            <person name="Shoukouhi P."/>
            <person name="Santana Q.C."/>
            <person name="Seifert K.A."/>
            <person name="Soal N."/>
            <person name="Steenkamp E.T."/>
            <person name="Tatham C.T."/>
            <person name="van der Nest M.A."/>
            <person name="Wingfield M.J."/>
        </authorList>
    </citation>
    <scope>NUCLEOTIDE SEQUENCE [LARGE SCALE GENOMIC DNA]</scope>
    <source>
        <strain evidence="2">CMW44962</strain>
    </source>
</reference>
<protein>
    <submittedName>
        <fullName evidence="2">Uncharacterized protein</fullName>
    </submittedName>
</protein>
<keyword evidence="3" id="KW-1185">Reference proteome</keyword>
<evidence type="ECO:0000256" key="1">
    <source>
        <dbReference type="SAM" id="MobiDB-lite"/>
    </source>
</evidence>
<name>A0A9W7SRI6_9PEZI</name>
<sequence length="79" mass="8774">MERAAEDKNISESELQAAIDEGRPADEVEWLREAGVAHDEARRGTAKIELQRQAVLLSRATANNCFRMSNVGYWLGITG</sequence>
<reference evidence="2 3" key="2">
    <citation type="journal article" date="2021" name="Curr. Genet.">
        <title>Genetic response to nitrogen starvation in the aggressive Eucalyptus foliar pathogen Teratosphaeria destructans.</title>
        <authorList>
            <person name="Havenga M."/>
            <person name="Wingfield B.D."/>
            <person name="Wingfield M.J."/>
            <person name="Dreyer L.L."/>
            <person name="Roets F."/>
            <person name="Aylward J."/>
        </authorList>
    </citation>
    <scope>NUCLEOTIDE SEQUENCE [LARGE SCALE GENOMIC DNA]</scope>
    <source>
        <strain evidence="2">CMW44962</strain>
    </source>
</reference>
<accession>A0A9W7SRI6</accession>
<comment type="caution">
    <text evidence="2">The sequence shown here is derived from an EMBL/GenBank/DDBJ whole genome shotgun (WGS) entry which is preliminary data.</text>
</comment>
<feature type="compositionally biased region" description="Basic and acidic residues" evidence="1">
    <location>
        <begin position="1"/>
        <end position="11"/>
    </location>
</feature>
<gene>
    <name evidence="2" type="ORF">Tdes44962_MAKER03015</name>
</gene>
<dbReference type="Proteomes" id="UP001138500">
    <property type="component" value="Unassembled WGS sequence"/>
</dbReference>
<proteinExistence type="predicted"/>
<evidence type="ECO:0000313" key="3">
    <source>
        <dbReference type="Proteomes" id="UP001138500"/>
    </source>
</evidence>